<dbReference type="OrthoDB" id="9775118at2"/>
<dbReference type="GO" id="GO:0009166">
    <property type="term" value="P:nucleotide catabolic process"/>
    <property type="evidence" value="ECO:0007669"/>
    <property type="project" value="InterPro"/>
</dbReference>
<dbReference type="EMBL" id="RBVX01000002">
    <property type="protein sequence ID" value="RSL34898.1"/>
    <property type="molecule type" value="Genomic_DNA"/>
</dbReference>
<evidence type="ECO:0000313" key="4">
    <source>
        <dbReference type="EMBL" id="RSL34898.1"/>
    </source>
</evidence>
<keyword evidence="5" id="KW-1185">Reference proteome</keyword>
<feature type="domain" description="SLH" evidence="3">
    <location>
        <begin position="558"/>
        <end position="617"/>
    </location>
</feature>
<dbReference type="PANTHER" id="PTHR11575">
    <property type="entry name" value="5'-NUCLEOTIDASE-RELATED"/>
    <property type="match status" value="1"/>
</dbReference>
<dbReference type="RefSeq" id="WP_125554458.1">
    <property type="nucleotide sequence ID" value="NZ_RBVX01000002.1"/>
</dbReference>
<dbReference type="InterPro" id="IPR029052">
    <property type="entry name" value="Metallo-depent_PP-like"/>
</dbReference>
<dbReference type="Proteomes" id="UP000275076">
    <property type="component" value="Unassembled WGS sequence"/>
</dbReference>
<dbReference type="InterPro" id="IPR036907">
    <property type="entry name" value="5'-Nucleotdase_C_sf"/>
</dbReference>
<dbReference type="GO" id="GO:0000166">
    <property type="term" value="F:nucleotide binding"/>
    <property type="evidence" value="ECO:0007669"/>
    <property type="project" value="UniProtKB-KW"/>
</dbReference>
<feature type="signal peptide" evidence="2">
    <location>
        <begin position="1"/>
        <end position="29"/>
    </location>
</feature>
<dbReference type="PRINTS" id="PR01607">
    <property type="entry name" value="APYRASEFAMLY"/>
</dbReference>
<dbReference type="InterPro" id="IPR001119">
    <property type="entry name" value="SLH_dom"/>
</dbReference>
<feature type="domain" description="SLH" evidence="3">
    <location>
        <begin position="683"/>
        <end position="737"/>
    </location>
</feature>
<keyword evidence="1 2" id="KW-0732">Signal</keyword>
<dbReference type="Pfam" id="PF00149">
    <property type="entry name" value="Metallophos"/>
    <property type="match status" value="1"/>
</dbReference>
<evidence type="ECO:0000259" key="3">
    <source>
        <dbReference type="PROSITE" id="PS51272"/>
    </source>
</evidence>
<keyword evidence="2" id="KW-0378">Hydrolase</keyword>
<dbReference type="Gene3D" id="3.60.21.10">
    <property type="match status" value="1"/>
</dbReference>
<feature type="chain" id="PRO_5039762259" evidence="2">
    <location>
        <begin position="30"/>
        <end position="737"/>
    </location>
</feature>
<proteinExistence type="inferred from homology"/>
<dbReference type="GO" id="GO:0008253">
    <property type="term" value="F:5'-nucleotidase activity"/>
    <property type="evidence" value="ECO:0007669"/>
    <property type="project" value="TreeGrafter"/>
</dbReference>
<dbReference type="SUPFAM" id="SSF56300">
    <property type="entry name" value="Metallo-dependent phosphatases"/>
    <property type="match status" value="1"/>
</dbReference>
<dbReference type="Gene3D" id="3.90.780.10">
    <property type="entry name" value="5'-Nucleotidase, C-terminal domain"/>
    <property type="match status" value="1"/>
</dbReference>
<evidence type="ECO:0000256" key="2">
    <source>
        <dbReference type="RuleBase" id="RU362119"/>
    </source>
</evidence>
<dbReference type="GO" id="GO:0008768">
    <property type="term" value="F:UDP-sugar diphosphatase activity"/>
    <property type="evidence" value="ECO:0007669"/>
    <property type="project" value="TreeGrafter"/>
</dbReference>
<reference evidence="4 5" key="1">
    <citation type="submission" date="2018-10" db="EMBL/GenBank/DDBJ databases">
        <title>Draft genome sequence of Bacillus salarius IM0101, isolated from a hypersaline soil in Inner Mongolia, China.</title>
        <authorList>
            <person name="Yamprayoonswat W."/>
            <person name="Boonvisut S."/>
            <person name="Jumpathong W."/>
            <person name="Sittihan S."/>
            <person name="Ruangsuj P."/>
            <person name="Wanthongcharoen S."/>
            <person name="Thongpramul N."/>
            <person name="Pimmason S."/>
            <person name="Yu B."/>
            <person name="Yasawong M."/>
        </authorList>
    </citation>
    <scope>NUCLEOTIDE SEQUENCE [LARGE SCALE GENOMIC DNA]</scope>
    <source>
        <strain evidence="4 5">IM0101</strain>
    </source>
</reference>
<organism evidence="4 5">
    <name type="scientific">Salibacterium salarium</name>
    <dbReference type="NCBI Taxonomy" id="284579"/>
    <lineage>
        <taxon>Bacteria</taxon>
        <taxon>Bacillati</taxon>
        <taxon>Bacillota</taxon>
        <taxon>Bacilli</taxon>
        <taxon>Bacillales</taxon>
        <taxon>Bacillaceae</taxon>
    </lineage>
</organism>
<evidence type="ECO:0000313" key="5">
    <source>
        <dbReference type="Proteomes" id="UP000275076"/>
    </source>
</evidence>
<accession>A0A428N953</accession>
<protein>
    <submittedName>
        <fullName evidence="4">2,' 3'-cyclic nucleotide 2'-phosphodiesterase</fullName>
    </submittedName>
</protein>
<sequence>MKNYYKKMLSLGTVLTLGLLIVPSQPDFAKADSHDKEIQLLTLNDWHGQIATETSIDVGDETMTVGGAEYLAAHLQDYKSKNENTIVAHSGDMIGGSPMIASAFQDQPVVEIMEAMNVDVGTVGNHEFDEGIEEFNRMIEGGAHPDVEETKDYDGIDFPNIAANVYDSSTDELLLDPYYIKEIDDVEIGFIGVATTETPGMVKKQGNENLDVRDELEAINTYSKELVEDQGVDAIVVLAHNPAAQEDATFTNEKLDDKTIAKADGGTLIEDVANWENELHDEVDVIVAGHNHQTVNATLNDDVAVVQAWEYGYAFGAINLVIDSESGDIIGEETEAEIIYNTQDITPDAKVSEIINKYNDLIEPIQNEVVGESAYNYDNEGYPYNDRAYADHAIGNLIADSMAWSMDSDIGIMNGGGIREGLDAGEITFGDLYAIQPFQNMLETFTVDGAGLREIMNNQISSYGLDYSISGFEYTYTFDHDKEQGQVEDMFLSDGTPIEDDSSYTVTTNDYSYLADGMDEYALGKTTIGGIDSDILRDYVEEMDEPLAMKPEGRIRQVTNQFEDIPLDSWANPYVFDLAHNAVVDGTSETTFSPYQNVTRAQFTYMMTNALDLSSSSDAPFEDIGELADVSQEEIMAAYNAGIVQGTSDETFEPNKPITRAQMVTMLMRAYEYENGEKFEASSSTFEDIHSINQEMRIAAESAHELGYIDGYGNQFMPNNTATRAQAAKVLSLYMLK</sequence>
<dbReference type="Pfam" id="PF02872">
    <property type="entry name" value="5_nucleotid_C"/>
    <property type="match status" value="1"/>
</dbReference>
<dbReference type="GO" id="GO:0030288">
    <property type="term" value="C:outer membrane-bounded periplasmic space"/>
    <property type="evidence" value="ECO:0007669"/>
    <property type="project" value="TreeGrafter"/>
</dbReference>
<dbReference type="SUPFAM" id="SSF55816">
    <property type="entry name" value="5'-nucleotidase (syn. UDP-sugar hydrolase), C-terminal domain"/>
    <property type="match status" value="1"/>
</dbReference>
<dbReference type="InterPro" id="IPR006179">
    <property type="entry name" value="5_nucleotidase/apyrase"/>
</dbReference>
<comment type="similarity">
    <text evidence="2">Belongs to the 5'-nucleotidase family.</text>
</comment>
<evidence type="ECO:0000256" key="1">
    <source>
        <dbReference type="ARBA" id="ARBA00022729"/>
    </source>
</evidence>
<dbReference type="PROSITE" id="PS51272">
    <property type="entry name" value="SLH"/>
    <property type="match status" value="3"/>
</dbReference>
<dbReference type="PANTHER" id="PTHR11575:SF24">
    <property type="entry name" value="5'-NUCLEOTIDASE"/>
    <property type="match status" value="1"/>
</dbReference>
<keyword evidence="2" id="KW-0547">Nucleotide-binding</keyword>
<feature type="domain" description="SLH" evidence="3">
    <location>
        <begin position="618"/>
        <end position="681"/>
    </location>
</feature>
<dbReference type="InterPro" id="IPR004843">
    <property type="entry name" value="Calcineurin-like_PHP"/>
</dbReference>
<dbReference type="Pfam" id="PF00395">
    <property type="entry name" value="SLH"/>
    <property type="match status" value="3"/>
</dbReference>
<name>A0A428N953_9BACI</name>
<dbReference type="AlphaFoldDB" id="A0A428N953"/>
<comment type="caution">
    <text evidence="4">The sequence shown here is derived from an EMBL/GenBank/DDBJ whole genome shotgun (WGS) entry which is preliminary data.</text>
</comment>
<dbReference type="InterPro" id="IPR008334">
    <property type="entry name" value="5'-Nucleotdase_C"/>
</dbReference>
<gene>
    <name evidence="4" type="ORF">D7Z54_03440</name>
</gene>